<comment type="caution">
    <text evidence="3">The sequence shown here is derived from an EMBL/GenBank/DDBJ whole genome shotgun (WGS) entry which is preliminary data.</text>
</comment>
<evidence type="ECO:0000259" key="2">
    <source>
        <dbReference type="PROSITE" id="PS51898"/>
    </source>
</evidence>
<dbReference type="InterPro" id="IPR050090">
    <property type="entry name" value="Tyrosine_recombinase_XerCD"/>
</dbReference>
<dbReference type="PANTHER" id="PTHR30349:SF82">
    <property type="entry name" value="INTEGRASE_RECOMBINASE YOEC-RELATED"/>
    <property type="match status" value="1"/>
</dbReference>
<dbReference type="Proteomes" id="UP001145050">
    <property type="component" value="Unassembled WGS sequence"/>
</dbReference>
<dbReference type="EMBL" id="JAMQKB010000002">
    <property type="protein sequence ID" value="MDC3423637.1"/>
    <property type="molecule type" value="Genomic_DNA"/>
</dbReference>
<dbReference type="GO" id="GO:0003677">
    <property type="term" value="F:DNA binding"/>
    <property type="evidence" value="ECO:0007669"/>
    <property type="project" value="InterPro"/>
</dbReference>
<dbReference type="InterPro" id="IPR013762">
    <property type="entry name" value="Integrase-like_cat_sf"/>
</dbReference>
<reference evidence="3" key="1">
    <citation type="submission" date="2022-06" db="EMBL/GenBank/DDBJ databases">
        <title>Aquibacillus sp. a new bacterium isolated from soil saline samples.</title>
        <authorList>
            <person name="Galisteo C."/>
            <person name="De La Haba R."/>
            <person name="Sanchez-Porro C."/>
            <person name="Ventosa A."/>
        </authorList>
    </citation>
    <scope>NUCLEOTIDE SEQUENCE</scope>
    <source>
        <strain evidence="3">3ASR75-11</strain>
    </source>
</reference>
<sequence length="234" mass="27239">MFFKEDFPKNQKQKEDQIKYIPESVINQLEFLLNQNPDDVIPLMNDIEKDYVPIVILLMATGWRISDILNLRFQNCLIATNNGYYLQGDIPKTDVKQHRVPIDEEVVRAIQTIIEQTKEKSTRENNPEGYLFVRTSGKRKGKPFAGQSVQRALNCWAERYKTLDQHGNIYHFGNHAFRHTKGVELINLGMNLTHIMKWFAHASPEMTLMYAKIADDTLRKEWEKAQKKGISLTS</sequence>
<dbReference type="PROSITE" id="PS51898">
    <property type="entry name" value="TYR_RECOMBINASE"/>
    <property type="match status" value="1"/>
</dbReference>
<dbReference type="GO" id="GO:0006310">
    <property type="term" value="P:DNA recombination"/>
    <property type="evidence" value="ECO:0007669"/>
    <property type="project" value="UniProtKB-KW"/>
</dbReference>
<accession>A0A9X4AKS9</accession>
<keyword evidence="1" id="KW-0233">DNA recombination</keyword>
<name>A0A9X4AKS9_9BACI</name>
<dbReference type="AlphaFoldDB" id="A0A9X4AKS9"/>
<dbReference type="SUPFAM" id="SSF56349">
    <property type="entry name" value="DNA breaking-rejoining enzymes"/>
    <property type="match status" value="1"/>
</dbReference>
<dbReference type="RefSeq" id="WP_272435380.1">
    <property type="nucleotide sequence ID" value="NZ_JAMQKB010000002.1"/>
</dbReference>
<evidence type="ECO:0000256" key="1">
    <source>
        <dbReference type="ARBA" id="ARBA00023172"/>
    </source>
</evidence>
<feature type="domain" description="Tyr recombinase" evidence="2">
    <location>
        <begin position="30"/>
        <end position="223"/>
    </location>
</feature>
<organism evidence="3 4">
    <name type="scientific">Terrihalobacillus insolitus</name>
    <dbReference type="NCBI Taxonomy" id="2950438"/>
    <lineage>
        <taxon>Bacteria</taxon>
        <taxon>Bacillati</taxon>
        <taxon>Bacillota</taxon>
        <taxon>Bacilli</taxon>
        <taxon>Bacillales</taxon>
        <taxon>Bacillaceae</taxon>
        <taxon>Terrihalobacillus</taxon>
    </lineage>
</organism>
<protein>
    <submittedName>
        <fullName evidence="3">Tyrosine-type recombinase/integrase</fullName>
    </submittedName>
</protein>
<keyword evidence="4" id="KW-1185">Reference proteome</keyword>
<dbReference type="Pfam" id="PF00589">
    <property type="entry name" value="Phage_integrase"/>
    <property type="match status" value="1"/>
</dbReference>
<evidence type="ECO:0000313" key="3">
    <source>
        <dbReference type="EMBL" id="MDC3423637.1"/>
    </source>
</evidence>
<dbReference type="InterPro" id="IPR002104">
    <property type="entry name" value="Integrase_catalytic"/>
</dbReference>
<proteinExistence type="predicted"/>
<dbReference type="GO" id="GO:0015074">
    <property type="term" value="P:DNA integration"/>
    <property type="evidence" value="ECO:0007669"/>
    <property type="project" value="InterPro"/>
</dbReference>
<dbReference type="Gene3D" id="1.10.443.10">
    <property type="entry name" value="Intergrase catalytic core"/>
    <property type="match status" value="1"/>
</dbReference>
<gene>
    <name evidence="3" type="ORF">NC797_03820</name>
</gene>
<dbReference type="InterPro" id="IPR011010">
    <property type="entry name" value="DNA_brk_join_enz"/>
</dbReference>
<dbReference type="PANTHER" id="PTHR30349">
    <property type="entry name" value="PHAGE INTEGRASE-RELATED"/>
    <property type="match status" value="1"/>
</dbReference>
<evidence type="ECO:0000313" key="4">
    <source>
        <dbReference type="Proteomes" id="UP001145050"/>
    </source>
</evidence>